<feature type="compositionally biased region" description="Basic and acidic residues" evidence="1">
    <location>
        <begin position="143"/>
        <end position="153"/>
    </location>
</feature>
<feature type="domain" description="WW" evidence="2">
    <location>
        <begin position="955"/>
        <end position="989"/>
    </location>
</feature>
<gene>
    <name evidence="3" type="ORF">TeGR_g5973</name>
</gene>
<feature type="domain" description="WW" evidence="2">
    <location>
        <begin position="755"/>
        <end position="789"/>
    </location>
</feature>
<evidence type="ECO:0000259" key="2">
    <source>
        <dbReference type="PROSITE" id="PS50020"/>
    </source>
</evidence>
<dbReference type="PROSITE" id="PS01159">
    <property type="entry name" value="WW_DOMAIN_1"/>
    <property type="match status" value="11"/>
</dbReference>
<feature type="compositionally biased region" description="Gly residues" evidence="1">
    <location>
        <begin position="1204"/>
        <end position="1220"/>
    </location>
</feature>
<feature type="domain" description="WW" evidence="2">
    <location>
        <begin position="1022"/>
        <end position="1056"/>
    </location>
</feature>
<sequence>ANMARSHIPKGANPITPQRASLQQFDEPPQDNSYMMSSITAKSHDIGRVAANDVMFGTGRGPVHRQARPDPKPQPAKKGKKTHMLPYPSDYRDLSKYDGAPPKEDAEAAEAAEAAYDTPKKRQLSMSASSPLINHPPAILPAREVDSKSEVKHSSPGVDVGMREAPVIPGPAAAPKGKGYAHQRKEGAREQVKPSSLAAGSPQVVQPAGKPAFSPAPKAAGTPTNAKSKGPIARGLKGRELFEGEKMEQQRREMLEEDARKLKEREEEMKDELVKREKLAKAKEEYLESKRLREDKRKREREEEMKSDYVVGPIGMRTAKGRPPPPPGRPDLNSNRPGLVPPPTHPKKNVPASVLSARRGDGQVPDESLNGGWWRFTDPATQWQYFWNEMSGESQYERPANFETAKADIFASARGQAEKEERYKGHKNEGFARYTDPETQMMYFYNNSTGEAQWERPMNFETVRGGWTAGQLTARRREGALPVEDLNGGWYKWVDEESGYPYYYNAETEESTYDRPAGFATVADPFASVRGGVEGADKMSARRADSQLPVEAMTGGWVKYVDPDSGHPYYYNAETEESTYDRPAGFSTVADPFASVRGGVEGPDKMSARRADSQLPVEAMTGGWVKYVDPESGHPYYYNETTEESTYDRPAGFSTSVDPFASARSAPKVPAGVLSVRRDEAQLPVEALNGGWCKYVDPESGHPYYYHEENDESTYDRPASFQATVADPFALARSGPKVPAGVLSVRRDEAQKPVEVLNGGWEKYIDPESGHPYYFHEDDDESTYERPAGFATVNDAFSKARAMEPAAVLTVRREEKQEVAEVLNQGWVKYIDPESQHPYYYHAGRDESSYERPEGFATVADPFASARKVMEPAKVLTARRSARQKPVEKMTEWWVKYIDPDSSHPYYFCEATQESTYERPEGFATVADPFASARKVMEPAKALTARRDEGQKPVESLNNGWVKYVDPESGHPYYWNEQKDESSYERPEGFATVADPFASARKVMEPAKVLTARRGEGQKPVENLNDGWVKYVDPESGHPYYWNEQTDESTYERPEGFSTKADPFASMRAKGLLPPAAKLSARRTSRQKPSQSLQNGWVKYIDPESQWPYYYNEGLDLSQYERPEGYSTQADAFSSIRKRPSSLQIPEDGVFQPDSSGPSLMGTMGTAGGRDAMDDMMATFGMPLSAVVESPAKARAQQIVPRLGGSGEGGNFKAGAGGSRRGSSMAKKGAALLSSSDVLNKVNDRLNNLSMGELKQMRDGEGMMASMRAAGSLQVSGRAGVPALDLGGVAAAGDSLDQLAGGAAAPPVGAYGDGDGDDRSWLEIADEDESLAGGSSILVEAAGDDGGGAAAEAGEWEEYYDEEVGAKYYFNTRTQEASWVRPAGM</sequence>
<proteinExistence type="predicted"/>
<feature type="compositionally biased region" description="Basic and acidic residues" evidence="1">
    <location>
        <begin position="237"/>
        <end position="307"/>
    </location>
</feature>
<evidence type="ECO:0000256" key="1">
    <source>
        <dbReference type="SAM" id="MobiDB-lite"/>
    </source>
</evidence>
<comment type="caution">
    <text evidence="3">The sequence shown here is derived from an EMBL/GenBank/DDBJ whole genome shotgun (WGS) entry which is preliminary data.</text>
</comment>
<feature type="domain" description="WW" evidence="2">
    <location>
        <begin position="484"/>
        <end position="518"/>
    </location>
</feature>
<feature type="region of interest" description="Disordered" evidence="1">
    <location>
        <begin position="50"/>
        <end position="351"/>
    </location>
</feature>
<reference evidence="3 4" key="1">
    <citation type="journal article" date="2023" name="Commun. Biol.">
        <title>Genome analysis of Parmales, the sister group of diatoms, reveals the evolutionary specialization of diatoms from phago-mixotrophs to photoautotrophs.</title>
        <authorList>
            <person name="Ban H."/>
            <person name="Sato S."/>
            <person name="Yoshikawa S."/>
            <person name="Yamada K."/>
            <person name="Nakamura Y."/>
            <person name="Ichinomiya M."/>
            <person name="Sato N."/>
            <person name="Blanc-Mathieu R."/>
            <person name="Endo H."/>
            <person name="Kuwata A."/>
            <person name="Ogata H."/>
        </authorList>
    </citation>
    <scope>NUCLEOTIDE SEQUENCE [LARGE SCALE GENOMIC DNA]</scope>
</reference>
<organism evidence="3 4">
    <name type="scientific">Tetraparma gracilis</name>
    <dbReference type="NCBI Taxonomy" id="2962635"/>
    <lineage>
        <taxon>Eukaryota</taxon>
        <taxon>Sar</taxon>
        <taxon>Stramenopiles</taxon>
        <taxon>Ochrophyta</taxon>
        <taxon>Bolidophyceae</taxon>
        <taxon>Parmales</taxon>
        <taxon>Triparmaceae</taxon>
        <taxon>Tetraparma</taxon>
    </lineage>
</organism>
<feature type="domain" description="WW" evidence="2">
    <location>
        <begin position="430"/>
        <end position="459"/>
    </location>
</feature>
<feature type="domain" description="WW" evidence="2">
    <location>
        <begin position="367"/>
        <end position="401"/>
    </location>
</feature>
<feature type="domain" description="WW" evidence="2">
    <location>
        <begin position="888"/>
        <end position="922"/>
    </location>
</feature>
<feature type="non-terminal residue" evidence="3">
    <location>
        <position position="1"/>
    </location>
</feature>
<keyword evidence="4" id="KW-1185">Reference proteome</keyword>
<dbReference type="InterPro" id="IPR036020">
    <property type="entry name" value="WW_dom_sf"/>
</dbReference>
<dbReference type="InterPro" id="IPR040023">
    <property type="entry name" value="WBP4"/>
</dbReference>
<feature type="compositionally biased region" description="Polar residues" evidence="1">
    <location>
        <begin position="15"/>
        <end position="35"/>
    </location>
</feature>
<feature type="region of interest" description="Disordered" evidence="1">
    <location>
        <begin position="1202"/>
        <end position="1224"/>
    </location>
</feature>
<dbReference type="CDD" id="cd00201">
    <property type="entry name" value="WW"/>
    <property type="match status" value="7"/>
</dbReference>
<feature type="domain" description="WW" evidence="2">
    <location>
        <begin position="618"/>
        <end position="652"/>
    </location>
</feature>
<dbReference type="SMART" id="SM00456">
    <property type="entry name" value="WW"/>
    <property type="match status" value="13"/>
</dbReference>
<dbReference type="SUPFAM" id="SSF51045">
    <property type="entry name" value="WW domain"/>
    <property type="match status" value="9"/>
</dbReference>
<feature type="region of interest" description="Disordered" evidence="1">
    <location>
        <begin position="1"/>
        <end position="35"/>
    </location>
</feature>
<name>A0ABQ6MU53_9STRA</name>
<dbReference type="Gene3D" id="2.20.70.10">
    <property type="match status" value="12"/>
</dbReference>
<evidence type="ECO:0000313" key="4">
    <source>
        <dbReference type="Proteomes" id="UP001165060"/>
    </source>
</evidence>
<dbReference type="PROSITE" id="PS50020">
    <property type="entry name" value="WW_DOMAIN_2"/>
    <property type="match status" value="13"/>
</dbReference>
<dbReference type="EMBL" id="BRYB01003195">
    <property type="protein sequence ID" value="GMI32421.1"/>
    <property type="molecule type" value="Genomic_DNA"/>
</dbReference>
<feature type="domain" description="WW" evidence="2">
    <location>
        <begin position="821"/>
        <end position="855"/>
    </location>
</feature>
<feature type="compositionally biased region" description="Basic and acidic residues" evidence="1">
    <location>
        <begin position="183"/>
        <end position="192"/>
    </location>
</feature>
<accession>A0ABQ6MU53</accession>
<feature type="domain" description="WW" evidence="2">
    <location>
        <begin position="686"/>
        <end position="720"/>
    </location>
</feature>
<dbReference type="Proteomes" id="UP001165060">
    <property type="component" value="Unassembled WGS sequence"/>
</dbReference>
<dbReference type="PANTHER" id="PTHR13173:SF10">
    <property type="entry name" value="WW DOMAIN-BINDING PROTEIN 4"/>
    <property type="match status" value="1"/>
</dbReference>
<protein>
    <recommendedName>
        <fullName evidence="2">WW domain-containing protein</fullName>
    </recommendedName>
</protein>
<feature type="domain" description="WW" evidence="2">
    <location>
        <begin position="1091"/>
        <end position="1125"/>
    </location>
</feature>
<feature type="domain" description="WW" evidence="2">
    <location>
        <begin position="551"/>
        <end position="585"/>
    </location>
</feature>
<evidence type="ECO:0000313" key="3">
    <source>
        <dbReference type="EMBL" id="GMI32421.1"/>
    </source>
</evidence>
<dbReference type="Pfam" id="PF00397">
    <property type="entry name" value="WW"/>
    <property type="match status" value="8"/>
</dbReference>
<feature type="compositionally biased region" description="Basic and acidic residues" evidence="1">
    <location>
        <begin position="90"/>
        <end position="106"/>
    </location>
</feature>
<dbReference type="PANTHER" id="PTHR13173">
    <property type="entry name" value="WW DOMAIN BINDING PROTEIN 4"/>
    <property type="match status" value="1"/>
</dbReference>
<dbReference type="InterPro" id="IPR001202">
    <property type="entry name" value="WW_dom"/>
</dbReference>
<feature type="domain" description="WW" evidence="2">
    <location>
        <begin position="1356"/>
        <end position="1384"/>
    </location>
</feature>